<dbReference type="Pfam" id="PF10025">
    <property type="entry name" value="DUF2267"/>
    <property type="match status" value="1"/>
</dbReference>
<dbReference type="EMBL" id="SUMC01000001">
    <property type="protein sequence ID" value="TKA13541.1"/>
    <property type="molecule type" value="Genomic_DNA"/>
</dbReference>
<comment type="caution">
    <text evidence="1">The sequence shown here is derived from an EMBL/GenBank/DDBJ whole genome shotgun (WGS) entry which is preliminary data.</text>
</comment>
<gene>
    <name evidence="1" type="ORF">FCI23_00870</name>
</gene>
<dbReference type="Proteomes" id="UP000305778">
    <property type="component" value="Unassembled WGS sequence"/>
</dbReference>
<reference evidence="1 2" key="1">
    <citation type="submission" date="2019-04" db="EMBL/GenBank/DDBJ databases">
        <title>Streptomyces oryziradicis sp. nov., a novel actinomycete isolated from rhizosphere soil of rice (Oryza sativa L.).</title>
        <authorList>
            <person name="Li C."/>
        </authorList>
    </citation>
    <scope>NUCLEOTIDE SEQUENCE [LARGE SCALE GENOMIC DNA]</scope>
    <source>
        <strain evidence="1 2">NEAU-C40</strain>
    </source>
</reference>
<protein>
    <submittedName>
        <fullName evidence="1">DUF2267 domain-containing protein</fullName>
    </submittedName>
</protein>
<name>A0A4U0SXQ4_9ACTN</name>
<accession>A0A4U0SXQ4</accession>
<dbReference type="InterPro" id="IPR038282">
    <property type="entry name" value="DUF2267_sf"/>
</dbReference>
<proteinExistence type="predicted"/>
<evidence type="ECO:0000313" key="2">
    <source>
        <dbReference type="Proteomes" id="UP000305778"/>
    </source>
</evidence>
<dbReference type="Gene3D" id="1.10.490.110">
    <property type="entry name" value="Uncharacterized conserved protein DUF2267"/>
    <property type="match status" value="1"/>
</dbReference>
<evidence type="ECO:0000313" key="1">
    <source>
        <dbReference type="EMBL" id="TKA13541.1"/>
    </source>
</evidence>
<dbReference type="AlphaFoldDB" id="A0A4U0SXQ4"/>
<dbReference type="InterPro" id="IPR018727">
    <property type="entry name" value="DUF2267"/>
</dbReference>
<sequence>MVETGFSSFSTTVDKTNRILHEIEDAFGWPKERRNLSYGALRTTLHALRDRLTVEEAAHFGAQLPMLVRGIYYDGWDPSRVPVKMGRDEFLSRVRSEFPQPLEDGVEKLVRTTLEILKGHVTEGEWRDIRSVLPKDLQKLLP</sequence>
<dbReference type="OrthoDB" id="20942at2"/>
<dbReference type="RefSeq" id="WP_136721700.1">
    <property type="nucleotide sequence ID" value="NZ_SUMC01000001.1"/>
</dbReference>
<organism evidence="1 2">
    <name type="scientific">Actinacidiphila oryziradicis</name>
    <dbReference type="NCBI Taxonomy" id="2571141"/>
    <lineage>
        <taxon>Bacteria</taxon>
        <taxon>Bacillati</taxon>
        <taxon>Actinomycetota</taxon>
        <taxon>Actinomycetes</taxon>
        <taxon>Kitasatosporales</taxon>
        <taxon>Streptomycetaceae</taxon>
        <taxon>Actinacidiphila</taxon>
    </lineage>
</organism>
<keyword evidence="2" id="KW-1185">Reference proteome</keyword>